<keyword evidence="2" id="KW-1185">Reference proteome</keyword>
<dbReference type="Pfam" id="PF00378">
    <property type="entry name" value="ECH_1"/>
    <property type="match status" value="1"/>
</dbReference>
<reference evidence="1 2" key="1">
    <citation type="journal article" date="2014" name="Int. J. Syst. Evol. Microbiol.">
        <title>Complete genome sequence of Corynebacterium casei LMG S-19264T (=DSM 44701T), isolated from a smear-ripened cheese.</title>
        <authorList>
            <consortium name="US DOE Joint Genome Institute (JGI-PGF)"/>
            <person name="Walter F."/>
            <person name="Albersmeier A."/>
            <person name="Kalinowski J."/>
            <person name="Ruckert C."/>
        </authorList>
    </citation>
    <scope>NUCLEOTIDE SEQUENCE [LARGE SCALE GENOMIC DNA]</scope>
    <source>
        <strain evidence="1 2">KCTC 19473</strain>
    </source>
</reference>
<dbReference type="Proteomes" id="UP000654947">
    <property type="component" value="Unassembled WGS sequence"/>
</dbReference>
<dbReference type="GO" id="GO:0003824">
    <property type="term" value="F:catalytic activity"/>
    <property type="evidence" value="ECO:0007669"/>
    <property type="project" value="UniProtKB-ARBA"/>
</dbReference>
<comment type="caution">
    <text evidence="1">The sequence shown here is derived from an EMBL/GenBank/DDBJ whole genome shotgun (WGS) entry which is preliminary data.</text>
</comment>
<dbReference type="CDD" id="cd06558">
    <property type="entry name" value="crotonase-like"/>
    <property type="match status" value="1"/>
</dbReference>
<dbReference type="RefSeq" id="WP_017576522.1">
    <property type="nucleotide sequence ID" value="NZ_BMXL01000028.1"/>
</dbReference>
<proteinExistence type="predicted"/>
<dbReference type="EMBL" id="BMXL01000028">
    <property type="protein sequence ID" value="GHD33849.1"/>
    <property type="molecule type" value="Genomic_DNA"/>
</dbReference>
<dbReference type="GO" id="GO:0006635">
    <property type="term" value="P:fatty acid beta-oxidation"/>
    <property type="evidence" value="ECO:0007669"/>
    <property type="project" value="TreeGrafter"/>
</dbReference>
<dbReference type="PANTHER" id="PTHR11941">
    <property type="entry name" value="ENOYL-COA HYDRATASE-RELATED"/>
    <property type="match status" value="1"/>
</dbReference>
<dbReference type="AlphaFoldDB" id="A0A919CKI7"/>
<sequence>MSEELSVRFDGHVGTLQVHRPPNNHFNLDLLRELADEAEKAAASPQCRALVLTSEGKNFCAGVDFSGAGVGNTPQRTLRALYAEGRRLFDLPVPMIAAVQGAAVGGGLGLACAADFRVAAPSSRFHANFGRLGLHQGFGTTLTLPRLIGEQKAADMLYTARRVTGTEAHTIGLADHLTDEDTADAVRRAALEHAHRITTSAPLAVRSIKATLRADLRAALPAAMEHEAAEQAALMDTDDHRVGVAASLERTDPTFTGS</sequence>
<dbReference type="PANTHER" id="PTHR11941:SF54">
    <property type="entry name" value="ENOYL-COA HYDRATASE, MITOCHONDRIAL"/>
    <property type="match status" value="1"/>
</dbReference>
<dbReference type="InterPro" id="IPR001753">
    <property type="entry name" value="Enoyl-CoA_hydra/iso"/>
</dbReference>
<evidence type="ECO:0000313" key="1">
    <source>
        <dbReference type="EMBL" id="GHD33849.1"/>
    </source>
</evidence>
<organism evidence="1 2">
    <name type="scientific">Nocardiopsis kunsanensis</name>
    <dbReference type="NCBI Taxonomy" id="141693"/>
    <lineage>
        <taxon>Bacteria</taxon>
        <taxon>Bacillati</taxon>
        <taxon>Actinomycetota</taxon>
        <taxon>Actinomycetes</taxon>
        <taxon>Streptosporangiales</taxon>
        <taxon>Nocardiopsidaceae</taxon>
        <taxon>Nocardiopsis</taxon>
    </lineage>
</organism>
<accession>A0A919CKI7</accession>
<dbReference type="InterPro" id="IPR029045">
    <property type="entry name" value="ClpP/crotonase-like_dom_sf"/>
</dbReference>
<protein>
    <submittedName>
        <fullName evidence="1">Enoyl-CoA hydratase</fullName>
    </submittedName>
</protein>
<gene>
    <name evidence="1" type="ORF">GCM10007147_39000</name>
</gene>
<dbReference type="SUPFAM" id="SSF52096">
    <property type="entry name" value="ClpP/crotonase"/>
    <property type="match status" value="1"/>
</dbReference>
<evidence type="ECO:0000313" key="2">
    <source>
        <dbReference type="Proteomes" id="UP000654947"/>
    </source>
</evidence>
<dbReference type="Gene3D" id="3.90.226.10">
    <property type="entry name" value="2-enoyl-CoA Hydratase, Chain A, domain 1"/>
    <property type="match status" value="1"/>
</dbReference>
<name>A0A919CKI7_9ACTN</name>